<evidence type="ECO:0000256" key="5">
    <source>
        <dbReference type="ARBA" id="ARBA00023125"/>
    </source>
</evidence>
<dbReference type="GO" id="GO:0000981">
    <property type="term" value="F:DNA-binding transcription factor activity, RNA polymerase II-specific"/>
    <property type="evidence" value="ECO:0007669"/>
    <property type="project" value="InterPro"/>
</dbReference>
<dbReference type="Pfam" id="PF04082">
    <property type="entry name" value="Fungal_trans"/>
    <property type="match status" value="1"/>
</dbReference>
<protein>
    <recommendedName>
        <fullName evidence="9">Zn(2)-C6 fungal-type domain-containing protein</fullName>
    </recommendedName>
</protein>
<evidence type="ECO:0000256" key="3">
    <source>
        <dbReference type="ARBA" id="ARBA00022833"/>
    </source>
</evidence>
<keyword evidence="11" id="KW-1185">Reference proteome</keyword>
<evidence type="ECO:0000256" key="7">
    <source>
        <dbReference type="ARBA" id="ARBA00023242"/>
    </source>
</evidence>
<comment type="caution">
    <text evidence="10">The sequence shown here is derived from an EMBL/GenBank/DDBJ whole genome shotgun (WGS) entry which is preliminary data.</text>
</comment>
<comment type="subcellular location">
    <subcellularLocation>
        <location evidence="1">Nucleus</location>
    </subcellularLocation>
</comment>
<dbReference type="GO" id="GO:0005634">
    <property type="term" value="C:nucleus"/>
    <property type="evidence" value="ECO:0007669"/>
    <property type="project" value="UniProtKB-SubCell"/>
</dbReference>
<evidence type="ECO:0000256" key="8">
    <source>
        <dbReference type="SAM" id="MobiDB-lite"/>
    </source>
</evidence>
<dbReference type="InterPro" id="IPR001138">
    <property type="entry name" value="Zn2Cys6_DnaBD"/>
</dbReference>
<keyword evidence="7" id="KW-0539">Nucleus</keyword>
<dbReference type="AlphaFoldDB" id="A0A9P4SD77"/>
<dbReference type="EMBL" id="MU006092">
    <property type="protein sequence ID" value="KAF2840571.1"/>
    <property type="molecule type" value="Genomic_DNA"/>
</dbReference>
<dbReference type="SUPFAM" id="SSF57701">
    <property type="entry name" value="Zn2/Cys6 DNA-binding domain"/>
    <property type="match status" value="1"/>
</dbReference>
<evidence type="ECO:0000256" key="6">
    <source>
        <dbReference type="ARBA" id="ARBA00023163"/>
    </source>
</evidence>
<feature type="domain" description="Zn(2)-C6 fungal-type" evidence="9">
    <location>
        <begin position="16"/>
        <end position="47"/>
    </location>
</feature>
<proteinExistence type="predicted"/>
<evidence type="ECO:0000313" key="10">
    <source>
        <dbReference type="EMBL" id="KAF2840571.1"/>
    </source>
</evidence>
<keyword evidence="3" id="KW-0862">Zinc</keyword>
<sequence length="748" mass="84443">PESARASSKRKCVASACVPCRKRKSKCDGSTPVCSTCTAVYKTECFYDGDNDNRRKVTPRKDKGTEKQRDGVPDKHDSMAQVLANIRNLQEPDLSELIQRIRNNEDLDVLAESYKHSSVTIPRTSASQTLEGELSVLMGKPSVAQSGVRRHFSHASNLGLVPEKESSYSLTHPAPGYHESWTTITDDQEFIDHLLKLYFTWCHPFFECFSEEWFLHDMKHRRTTFCSGILVNSILAFACHFSERPAARTDPSDPRTAGDHFHAEAKRLLNEDDRSCLTTVQALAVLCLREPSMARDSTGYQYAGRCMRMAIELGLHLSFCTLENLSLTKAELEVRKITFWGCFTIDTAWSLCIGRLPQHPRTAIELDKLTVTGQEESKIWRPYYDEDVRAPHQLEHKSHARQFLLQFSLLSELVNDVTYMFFAPRERLTSRKVLDSYQKYRIWYDTLPDCLDLKANKTAHNLVLHMFYHTCVLHLFRPLLKVDVLNSRLVPRDVCLSSATEVSNLVDEYRGLYGLRCTTVLMTHILLSSCTVHLLDLPAKAASDRLCQGLRDLESMSINHRFAARGYKIIVALSKSWGYSLPANIPQSPTLLPKDDVNLPNSAFFASTVGHLNTINMTQGLASHNSSQSEKLLKDSYSLTPTLQLHTQSTYPTSTSYVTPPSYSSADAVTTATVTPPSLAQVTQEQQQGPFLSPHPSEQLFWSPFPGQGIPLLGSNINVSPMDLSNMLQTVDEWEQFNRDGFQITDNW</sequence>
<dbReference type="InterPro" id="IPR036864">
    <property type="entry name" value="Zn2-C6_fun-type_DNA-bd_sf"/>
</dbReference>
<evidence type="ECO:0000259" key="9">
    <source>
        <dbReference type="PROSITE" id="PS50048"/>
    </source>
</evidence>
<dbReference type="SMART" id="SM00906">
    <property type="entry name" value="Fungal_trans"/>
    <property type="match status" value="1"/>
</dbReference>
<keyword evidence="4" id="KW-0805">Transcription regulation</keyword>
<evidence type="ECO:0000256" key="4">
    <source>
        <dbReference type="ARBA" id="ARBA00023015"/>
    </source>
</evidence>
<keyword evidence="2" id="KW-0479">Metal-binding</keyword>
<evidence type="ECO:0000256" key="1">
    <source>
        <dbReference type="ARBA" id="ARBA00004123"/>
    </source>
</evidence>
<dbReference type="GO" id="GO:0008270">
    <property type="term" value="F:zinc ion binding"/>
    <property type="evidence" value="ECO:0007669"/>
    <property type="project" value="InterPro"/>
</dbReference>
<feature type="non-terminal residue" evidence="10">
    <location>
        <position position="1"/>
    </location>
</feature>
<name>A0A9P4SD77_9PEZI</name>
<dbReference type="Pfam" id="PF00172">
    <property type="entry name" value="Zn_clus"/>
    <property type="match status" value="1"/>
</dbReference>
<organism evidence="10 11">
    <name type="scientific">Patellaria atrata CBS 101060</name>
    <dbReference type="NCBI Taxonomy" id="1346257"/>
    <lineage>
        <taxon>Eukaryota</taxon>
        <taxon>Fungi</taxon>
        <taxon>Dikarya</taxon>
        <taxon>Ascomycota</taxon>
        <taxon>Pezizomycotina</taxon>
        <taxon>Dothideomycetes</taxon>
        <taxon>Dothideomycetes incertae sedis</taxon>
        <taxon>Patellariales</taxon>
        <taxon>Patellariaceae</taxon>
        <taxon>Patellaria</taxon>
    </lineage>
</organism>
<keyword evidence="5" id="KW-0238">DNA-binding</keyword>
<feature type="non-terminal residue" evidence="10">
    <location>
        <position position="748"/>
    </location>
</feature>
<dbReference type="InterPro" id="IPR051615">
    <property type="entry name" value="Transcr_Regulatory_Elem"/>
</dbReference>
<dbReference type="Gene3D" id="4.10.240.10">
    <property type="entry name" value="Zn(2)-C6 fungal-type DNA-binding domain"/>
    <property type="match status" value="1"/>
</dbReference>
<reference evidence="10" key="1">
    <citation type="journal article" date="2020" name="Stud. Mycol.">
        <title>101 Dothideomycetes genomes: a test case for predicting lifestyles and emergence of pathogens.</title>
        <authorList>
            <person name="Haridas S."/>
            <person name="Albert R."/>
            <person name="Binder M."/>
            <person name="Bloem J."/>
            <person name="Labutti K."/>
            <person name="Salamov A."/>
            <person name="Andreopoulos B."/>
            <person name="Baker S."/>
            <person name="Barry K."/>
            <person name="Bills G."/>
            <person name="Bluhm B."/>
            <person name="Cannon C."/>
            <person name="Castanera R."/>
            <person name="Culley D."/>
            <person name="Daum C."/>
            <person name="Ezra D."/>
            <person name="Gonzalez J."/>
            <person name="Henrissat B."/>
            <person name="Kuo A."/>
            <person name="Liang C."/>
            <person name="Lipzen A."/>
            <person name="Lutzoni F."/>
            <person name="Magnuson J."/>
            <person name="Mondo S."/>
            <person name="Nolan M."/>
            <person name="Ohm R."/>
            <person name="Pangilinan J."/>
            <person name="Park H.-J."/>
            <person name="Ramirez L."/>
            <person name="Alfaro M."/>
            <person name="Sun H."/>
            <person name="Tritt A."/>
            <person name="Yoshinaga Y."/>
            <person name="Zwiers L.-H."/>
            <person name="Turgeon B."/>
            <person name="Goodwin S."/>
            <person name="Spatafora J."/>
            <person name="Crous P."/>
            <person name="Grigoriev I."/>
        </authorList>
    </citation>
    <scope>NUCLEOTIDE SEQUENCE</scope>
    <source>
        <strain evidence="10">CBS 101060</strain>
    </source>
</reference>
<dbReference type="InterPro" id="IPR007219">
    <property type="entry name" value="XnlR_reg_dom"/>
</dbReference>
<dbReference type="OrthoDB" id="2162761at2759"/>
<dbReference type="SMART" id="SM00066">
    <property type="entry name" value="GAL4"/>
    <property type="match status" value="1"/>
</dbReference>
<evidence type="ECO:0000313" key="11">
    <source>
        <dbReference type="Proteomes" id="UP000799429"/>
    </source>
</evidence>
<dbReference type="CDD" id="cd12148">
    <property type="entry name" value="fungal_TF_MHR"/>
    <property type="match status" value="1"/>
</dbReference>
<dbReference type="GO" id="GO:0006351">
    <property type="term" value="P:DNA-templated transcription"/>
    <property type="evidence" value="ECO:0007669"/>
    <property type="project" value="InterPro"/>
</dbReference>
<dbReference type="PROSITE" id="PS00463">
    <property type="entry name" value="ZN2_CY6_FUNGAL_1"/>
    <property type="match status" value="1"/>
</dbReference>
<dbReference type="CDD" id="cd00067">
    <property type="entry name" value="GAL4"/>
    <property type="match status" value="1"/>
</dbReference>
<dbReference type="GO" id="GO:0003677">
    <property type="term" value="F:DNA binding"/>
    <property type="evidence" value="ECO:0007669"/>
    <property type="project" value="UniProtKB-KW"/>
</dbReference>
<dbReference type="Proteomes" id="UP000799429">
    <property type="component" value="Unassembled WGS sequence"/>
</dbReference>
<dbReference type="PROSITE" id="PS50048">
    <property type="entry name" value="ZN2_CY6_FUNGAL_2"/>
    <property type="match status" value="1"/>
</dbReference>
<dbReference type="PANTHER" id="PTHR31313:SF81">
    <property type="entry name" value="TY1 ENHANCER ACTIVATOR"/>
    <property type="match status" value="1"/>
</dbReference>
<gene>
    <name evidence="10" type="ORF">M501DRAFT_916607</name>
</gene>
<accession>A0A9P4SD77</accession>
<feature type="region of interest" description="Disordered" evidence="8">
    <location>
        <begin position="51"/>
        <end position="76"/>
    </location>
</feature>
<keyword evidence="6" id="KW-0804">Transcription</keyword>
<dbReference type="PANTHER" id="PTHR31313">
    <property type="entry name" value="TY1 ENHANCER ACTIVATOR"/>
    <property type="match status" value="1"/>
</dbReference>
<evidence type="ECO:0000256" key="2">
    <source>
        <dbReference type="ARBA" id="ARBA00022723"/>
    </source>
</evidence>